<comment type="caution">
    <text evidence="13">The sequence shown here is derived from an EMBL/GenBank/DDBJ whole genome shotgun (WGS) entry which is preliminary data.</text>
</comment>
<evidence type="ECO:0000259" key="11">
    <source>
        <dbReference type="Pfam" id="PF02384"/>
    </source>
</evidence>
<proteinExistence type="inferred from homology"/>
<dbReference type="InterPro" id="IPR022749">
    <property type="entry name" value="D12N6_MeTrfase_N"/>
</dbReference>
<evidence type="ECO:0000256" key="3">
    <source>
        <dbReference type="ARBA" id="ARBA00011900"/>
    </source>
</evidence>
<dbReference type="InterPro" id="IPR003356">
    <property type="entry name" value="DNA_methylase_A-5"/>
</dbReference>
<gene>
    <name evidence="13" type="ORF">C8P63_1118</name>
</gene>
<accession>A0A2T6BU10</accession>
<protein>
    <recommendedName>
        <fullName evidence="3">site-specific DNA-methyltransferase (adenine-specific)</fullName>
        <ecNumber evidence="3">2.1.1.72</ecNumber>
    </recommendedName>
</protein>
<evidence type="ECO:0000256" key="9">
    <source>
        <dbReference type="ARBA" id="ARBA00047942"/>
    </source>
</evidence>
<dbReference type="Pfam" id="PF01420">
    <property type="entry name" value="Methylase_S"/>
    <property type="match status" value="1"/>
</dbReference>
<dbReference type="PRINTS" id="PR00507">
    <property type="entry name" value="N12N6MTFRASE"/>
</dbReference>
<keyword evidence="7" id="KW-0680">Restriction system</keyword>
<dbReference type="OrthoDB" id="9814572at2"/>
<evidence type="ECO:0000256" key="6">
    <source>
        <dbReference type="ARBA" id="ARBA00022691"/>
    </source>
</evidence>
<reference evidence="13 14" key="1">
    <citation type="submission" date="2018-04" db="EMBL/GenBank/DDBJ databases">
        <title>Genomic Encyclopedia of Archaeal and Bacterial Type Strains, Phase II (KMG-II): from individual species to whole genera.</title>
        <authorList>
            <person name="Goeker M."/>
        </authorList>
    </citation>
    <scope>NUCLEOTIDE SEQUENCE [LARGE SCALE GENOMIC DNA]</scope>
    <source>
        <strain evidence="13 14">DSM 45787</strain>
    </source>
</reference>
<dbReference type="Gene3D" id="1.20.1260.30">
    <property type="match status" value="1"/>
</dbReference>
<dbReference type="Pfam" id="PF02384">
    <property type="entry name" value="N6_Mtase"/>
    <property type="match status" value="1"/>
</dbReference>
<dbReference type="InterPro" id="IPR051537">
    <property type="entry name" value="DNA_Adenine_Mtase"/>
</dbReference>
<evidence type="ECO:0000259" key="12">
    <source>
        <dbReference type="Pfam" id="PF12161"/>
    </source>
</evidence>
<dbReference type="GO" id="GO:0003677">
    <property type="term" value="F:DNA binding"/>
    <property type="evidence" value="ECO:0007669"/>
    <property type="project" value="UniProtKB-KW"/>
</dbReference>
<feature type="domain" description="Type I restriction modification DNA specificity" evidence="10">
    <location>
        <begin position="504"/>
        <end position="603"/>
    </location>
</feature>
<feature type="domain" description="DNA methylase adenine-specific" evidence="11">
    <location>
        <begin position="128"/>
        <end position="422"/>
    </location>
</feature>
<dbReference type="SUPFAM" id="SSF53335">
    <property type="entry name" value="S-adenosyl-L-methionine-dependent methyltransferases"/>
    <property type="match status" value="1"/>
</dbReference>
<comment type="similarity">
    <text evidence="2">Belongs to the type-I restriction system S methylase family.</text>
</comment>
<dbReference type="SUPFAM" id="SSF116734">
    <property type="entry name" value="DNA methylase specificity domain"/>
    <property type="match status" value="1"/>
</dbReference>
<evidence type="ECO:0000313" key="13">
    <source>
        <dbReference type="EMBL" id="PTX59578.1"/>
    </source>
</evidence>
<evidence type="ECO:0000256" key="5">
    <source>
        <dbReference type="ARBA" id="ARBA00022679"/>
    </source>
</evidence>
<keyword evidence="6" id="KW-0949">S-adenosyl-L-methionine</keyword>
<dbReference type="InterPro" id="IPR038333">
    <property type="entry name" value="T1MK-like_N_sf"/>
</dbReference>
<dbReference type="InterPro" id="IPR044946">
    <property type="entry name" value="Restrct_endonuc_typeI_TRD_sf"/>
</dbReference>
<keyword evidence="8" id="KW-0238">DNA-binding</keyword>
<dbReference type="EC" id="2.1.1.72" evidence="3"/>
<dbReference type="Gene3D" id="3.90.220.20">
    <property type="entry name" value="DNA methylase specificity domains"/>
    <property type="match status" value="1"/>
</dbReference>
<evidence type="ECO:0000256" key="7">
    <source>
        <dbReference type="ARBA" id="ARBA00022747"/>
    </source>
</evidence>
<dbReference type="Gene3D" id="3.40.50.150">
    <property type="entry name" value="Vaccinia Virus protein VP39"/>
    <property type="match status" value="1"/>
</dbReference>
<evidence type="ECO:0000256" key="2">
    <source>
        <dbReference type="ARBA" id="ARBA00010923"/>
    </source>
</evidence>
<feature type="domain" description="N6 adenine-specific DNA methyltransferase N-terminal" evidence="12">
    <location>
        <begin position="10"/>
        <end position="107"/>
    </location>
</feature>
<dbReference type="PANTHER" id="PTHR42933">
    <property type="entry name" value="SLR6095 PROTEIN"/>
    <property type="match status" value="1"/>
</dbReference>
<keyword evidence="4" id="KW-0489">Methyltransferase</keyword>
<dbReference type="Proteomes" id="UP000244240">
    <property type="component" value="Unassembled WGS sequence"/>
</dbReference>
<dbReference type="PANTHER" id="PTHR42933:SF3">
    <property type="entry name" value="TYPE I RESTRICTION ENZYME MJAVIII METHYLASE SUBUNIT"/>
    <property type="match status" value="1"/>
</dbReference>
<keyword evidence="5" id="KW-0808">Transferase</keyword>
<dbReference type="GO" id="GO:0009307">
    <property type="term" value="P:DNA restriction-modification system"/>
    <property type="evidence" value="ECO:0007669"/>
    <property type="project" value="UniProtKB-KW"/>
</dbReference>
<organism evidence="13 14">
    <name type="scientific">Melghirimyces profundicolus</name>
    <dbReference type="NCBI Taxonomy" id="1242148"/>
    <lineage>
        <taxon>Bacteria</taxon>
        <taxon>Bacillati</taxon>
        <taxon>Bacillota</taxon>
        <taxon>Bacilli</taxon>
        <taxon>Bacillales</taxon>
        <taxon>Thermoactinomycetaceae</taxon>
        <taxon>Melghirimyces</taxon>
    </lineage>
</organism>
<dbReference type="InterPro" id="IPR029063">
    <property type="entry name" value="SAM-dependent_MTases_sf"/>
</dbReference>
<dbReference type="CDD" id="cd02440">
    <property type="entry name" value="AdoMet_MTases"/>
    <property type="match status" value="1"/>
</dbReference>
<evidence type="ECO:0000256" key="8">
    <source>
        <dbReference type="ARBA" id="ARBA00023125"/>
    </source>
</evidence>
<dbReference type="GO" id="GO:0032259">
    <property type="term" value="P:methylation"/>
    <property type="evidence" value="ECO:0007669"/>
    <property type="project" value="UniProtKB-KW"/>
</dbReference>
<evidence type="ECO:0000256" key="1">
    <source>
        <dbReference type="ARBA" id="ARBA00006594"/>
    </source>
</evidence>
<dbReference type="InterPro" id="IPR000055">
    <property type="entry name" value="Restrct_endonuc_typeI_TRD"/>
</dbReference>
<dbReference type="EMBL" id="QBKR01000011">
    <property type="protein sequence ID" value="PTX59578.1"/>
    <property type="molecule type" value="Genomic_DNA"/>
</dbReference>
<dbReference type="InterPro" id="IPR002052">
    <property type="entry name" value="DNA_methylase_N6_adenine_CS"/>
</dbReference>
<dbReference type="Pfam" id="PF12161">
    <property type="entry name" value="HsdM_N"/>
    <property type="match status" value="1"/>
</dbReference>
<dbReference type="AlphaFoldDB" id="A0A2T6BU10"/>
<evidence type="ECO:0000256" key="4">
    <source>
        <dbReference type="ARBA" id="ARBA00022603"/>
    </source>
</evidence>
<evidence type="ECO:0000259" key="10">
    <source>
        <dbReference type="Pfam" id="PF01420"/>
    </source>
</evidence>
<dbReference type="PROSITE" id="PS00092">
    <property type="entry name" value="N6_MTASE"/>
    <property type="match status" value="1"/>
</dbReference>
<dbReference type="GO" id="GO:0008170">
    <property type="term" value="F:N-methyltransferase activity"/>
    <property type="evidence" value="ECO:0007669"/>
    <property type="project" value="InterPro"/>
</dbReference>
<dbReference type="RefSeq" id="WP_108023344.1">
    <property type="nucleotide sequence ID" value="NZ_QBKR01000011.1"/>
</dbReference>
<comment type="similarity">
    <text evidence="1">Belongs to the N(4)/N(6)-methyltransferase family.</text>
</comment>
<dbReference type="GO" id="GO:0009007">
    <property type="term" value="F:site-specific DNA-methyltransferase (adenine-specific) activity"/>
    <property type="evidence" value="ECO:0007669"/>
    <property type="project" value="UniProtKB-EC"/>
</dbReference>
<sequence>MVKQSDQMLQKVWSGLDVLRGAVDSSQYIDILLSLFTLKVLNDNEDHPYILPSTAQWREIQVGPSIRKNLHQAFHDLEKENHDLQDAFTFDHTFIHDEEVLRKFIRHLDKMNFSRNQLEDPDPLNGTLAQTVEGLLDRLAADQGRSGGEFFTPIHIGTLLAALLSPKEGSVYDGAAGSGGFLIEAAKQAQPQPVKLYGQEVNRRTYGICKQNFILHGLYDAKVKKGDTIREPQWADGFQLKRFDYVLMNPPFSLRNWGQREAGQDPYGRFQYGIPSGIGSDLAFVQHALSSLKDQGKAAIVIPMGVLFRGGADQQIRQALLEEDVIDAVISLPPNLFYNTGIPVAILILNKNKSHKGKVQFIYAQQDFQQGRRQNQLLEKIVQTYRDKQEVQRYSRLVSLEEIKEKDWVLTVARYIEASSVETSIGNVMVSTKAYENSDLPLKVLGELSEPKPFRGMNPPKENEEEPNSHLINLVDVQDGKILFNQLKPTYVEPRRALRFEAKPGDVLVSSRGTALKVAVIPETQKKLLPSNNFIVVRPKEGLHSHFLKVFLESPVGVQYIETLQGGSVAPIINPKHLASIKIPLLPYHKQERIARHLLRADNEKREAIQAAEKKYQQQLQELYDEMGILKFIERS</sequence>
<keyword evidence="14" id="KW-1185">Reference proteome</keyword>
<comment type="catalytic activity">
    <reaction evidence="9">
        <text>a 2'-deoxyadenosine in DNA + S-adenosyl-L-methionine = an N(6)-methyl-2'-deoxyadenosine in DNA + S-adenosyl-L-homocysteine + H(+)</text>
        <dbReference type="Rhea" id="RHEA:15197"/>
        <dbReference type="Rhea" id="RHEA-COMP:12418"/>
        <dbReference type="Rhea" id="RHEA-COMP:12419"/>
        <dbReference type="ChEBI" id="CHEBI:15378"/>
        <dbReference type="ChEBI" id="CHEBI:57856"/>
        <dbReference type="ChEBI" id="CHEBI:59789"/>
        <dbReference type="ChEBI" id="CHEBI:90615"/>
        <dbReference type="ChEBI" id="CHEBI:90616"/>
        <dbReference type="EC" id="2.1.1.72"/>
    </reaction>
</comment>
<evidence type="ECO:0000313" key="14">
    <source>
        <dbReference type="Proteomes" id="UP000244240"/>
    </source>
</evidence>
<name>A0A2T6BU10_9BACL</name>